<protein>
    <submittedName>
        <fullName evidence="2">ATP-dependent sacrificial sulfur transferase LarE</fullName>
    </submittedName>
</protein>
<dbReference type="InterPro" id="IPR052188">
    <property type="entry name" value="Ni-pincer_cofactor_biosynth"/>
</dbReference>
<dbReference type="GO" id="GO:0016740">
    <property type="term" value="F:transferase activity"/>
    <property type="evidence" value="ECO:0007669"/>
    <property type="project" value="UniProtKB-KW"/>
</dbReference>
<keyword evidence="2" id="KW-0808">Transferase</keyword>
<dbReference type="InterPro" id="IPR001962">
    <property type="entry name" value="Asn_synthase"/>
</dbReference>
<evidence type="ECO:0000313" key="3">
    <source>
        <dbReference type="Proteomes" id="UP000746471"/>
    </source>
</evidence>
<evidence type="ECO:0000259" key="1">
    <source>
        <dbReference type="Pfam" id="PF00733"/>
    </source>
</evidence>
<dbReference type="InterPro" id="IPR014729">
    <property type="entry name" value="Rossmann-like_a/b/a_fold"/>
</dbReference>
<organism evidence="2 3">
    <name type="scientific">Fusibacter paucivorans</name>
    <dbReference type="NCBI Taxonomy" id="76009"/>
    <lineage>
        <taxon>Bacteria</taxon>
        <taxon>Bacillati</taxon>
        <taxon>Bacillota</taxon>
        <taxon>Clostridia</taxon>
        <taxon>Eubacteriales</taxon>
        <taxon>Eubacteriales Family XII. Incertae Sedis</taxon>
        <taxon>Fusibacter</taxon>
    </lineage>
</organism>
<accession>A0ABS5PSI1</accession>
<dbReference type="Gene3D" id="3.40.50.620">
    <property type="entry name" value="HUPs"/>
    <property type="match status" value="1"/>
</dbReference>
<gene>
    <name evidence="2" type="primary">larE</name>
    <name evidence="2" type="ORF">KHM83_15690</name>
</gene>
<dbReference type="Pfam" id="PF00733">
    <property type="entry name" value="Asn_synthase"/>
    <property type="match status" value="1"/>
</dbReference>
<name>A0ABS5PSI1_9FIRM</name>
<sequence length="274" mass="30494">MMQKYEALKMRLKDMAPVAVAFSGGVDSTFLLKAAHDALGDDACAITVEAPYIATWELDEANMLTESMGVQHIHLSLAIPESITHNPENRCYLCKTAVFTAIKQTAAERGFKTVVDGSNADDLQDYRPGMQALKELGVESPMLAVGLTKQEIRTLSKMLKLPTWDKPPYACLLTRLPYQTEVVTDVLRRIEKSEKYLMDKGIRAVRVRTHGDLARIEANSSELPKLLLPETMRAVNEALIAFGFKHVTLDLAGYRMGSFNETLTEMKPLSEQDS</sequence>
<dbReference type="PANTHER" id="PTHR43169">
    <property type="entry name" value="EXSB FAMILY PROTEIN"/>
    <property type="match status" value="1"/>
</dbReference>
<proteinExistence type="predicted"/>
<dbReference type="SUPFAM" id="SSF52402">
    <property type="entry name" value="Adenine nucleotide alpha hydrolases-like"/>
    <property type="match status" value="1"/>
</dbReference>
<dbReference type="PIRSF" id="PIRSF006661">
    <property type="entry name" value="PP-lp_UCP006661"/>
    <property type="match status" value="1"/>
</dbReference>
<dbReference type="NCBIfam" id="TIGR00268">
    <property type="entry name" value="ATP-dependent sacrificial sulfur transferase LarE"/>
    <property type="match status" value="1"/>
</dbReference>
<dbReference type="EMBL" id="JAHBCL010000032">
    <property type="protein sequence ID" value="MBS7528129.1"/>
    <property type="molecule type" value="Genomic_DNA"/>
</dbReference>
<dbReference type="PANTHER" id="PTHR43169:SF2">
    <property type="entry name" value="NAD_GMP SYNTHASE DOMAIN-CONTAINING PROTEIN"/>
    <property type="match status" value="1"/>
</dbReference>
<dbReference type="CDD" id="cd01990">
    <property type="entry name" value="LarE-like"/>
    <property type="match status" value="1"/>
</dbReference>
<evidence type="ECO:0000313" key="2">
    <source>
        <dbReference type="EMBL" id="MBS7528129.1"/>
    </source>
</evidence>
<dbReference type="InterPro" id="IPR005232">
    <property type="entry name" value="LarE"/>
</dbReference>
<dbReference type="RefSeq" id="WP_213238027.1">
    <property type="nucleotide sequence ID" value="NZ_JAHBCL010000032.1"/>
</dbReference>
<comment type="caution">
    <text evidence="2">The sequence shown here is derived from an EMBL/GenBank/DDBJ whole genome shotgun (WGS) entry which is preliminary data.</text>
</comment>
<feature type="domain" description="Asparagine synthetase" evidence="1">
    <location>
        <begin position="6"/>
        <end position="84"/>
    </location>
</feature>
<keyword evidence="3" id="KW-1185">Reference proteome</keyword>
<reference evidence="2 3" key="1">
    <citation type="submission" date="2021-05" db="EMBL/GenBank/DDBJ databases">
        <title>Fusibacter ferrireducens sp. nov., an anaerobic, sulfur- and Fe-reducing bacterium isolated from the mangrove sediment.</title>
        <authorList>
            <person name="Qiu D."/>
        </authorList>
    </citation>
    <scope>NUCLEOTIDE SEQUENCE [LARGE SCALE GENOMIC DNA]</scope>
    <source>
        <strain evidence="2 3">DSM 12116</strain>
    </source>
</reference>
<dbReference type="Proteomes" id="UP000746471">
    <property type="component" value="Unassembled WGS sequence"/>
</dbReference>